<dbReference type="Proteomes" id="UP000176682">
    <property type="component" value="Unassembled WGS sequence"/>
</dbReference>
<evidence type="ECO:0000256" key="1">
    <source>
        <dbReference type="SAM" id="Phobius"/>
    </source>
</evidence>
<reference evidence="2 3" key="1">
    <citation type="journal article" date="2016" name="Nat. Commun.">
        <title>Thousands of microbial genomes shed light on interconnected biogeochemical processes in an aquifer system.</title>
        <authorList>
            <person name="Anantharaman K."/>
            <person name="Brown C.T."/>
            <person name="Hug L.A."/>
            <person name="Sharon I."/>
            <person name="Castelle C.J."/>
            <person name="Probst A.J."/>
            <person name="Thomas B.C."/>
            <person name="Singh A."/>
            <person name="Wilkins M.J."/>
            <person name="Karaoz U."/>
            <person name="Brodie E.L."/>
            <person name="Williams K.H."/>
            <person name="Hubbard S.S."/>
            <person name="Banfield J.F."/>
        </authorList>
    </citation>
    <scope>NUCLEOTIDE SEQUENCE [LARGE SCALE GENOMIC DNA]</scope>
</reference>
<dbReference type="InterPro" id="IPR051082">
    <property type="entry name" value="Pentapeptide-BTB/POZ_domain"/>
</dbReference>
<organism evidence="2 3">
    <name type="scientific">Candidatus Collierbacteria bacterium RIFOXYB1_FULL_49_13</name>
    <dbReference type="NCBI Taxonomy" id="1817728"/>
    <lineage>
        <taxon>Bacteria</taxon>
        <taxon>Candidatus Collieribacteriota</taxon>
    </lineage>
</organism>
<dbReference type="InterPro" id="IPR001646">
    <property type="entry name" value="5peptide_repeat"/>
</dbReference>
<dbReference type="Pfam" id="PF00805">
    <property type="entry name" value="Pentapeptide"/>
    <property type="match status" value="3"/>
</dbReference>
<dbReference type="PANTHER" id="PTHR14136:SF17">
    <property type="entry name" value="BTB_POZ DOMAIN-CONTAINING PROTEIN KCTD9"/>
    <property type="match status" value="1"/>
</dbReference>
<evidence type="ECO:0000313" key="2">
    <source>
        <dbReference type="EMBL" id="OGD79554.1"/>
    </source>
</evidence>
<protein>
    <recommendedName>
        <fullName evidence="4">Pentapeptide repeat-containing protein</fullName>
    </recommendedName>
</protein>
<accession>A0A1F5FJ51</accession>
<proteinExistence type="predicted"/>
<keyword evidence="1" id="KW-0812">Transmembrane</keyword>
<evidence type="ECO:0008006" key="4">
    <source>
        <dbReference type="Google" id="ProtNLM"/>
    </source>
</evidence>
<dbReference type="AlphaFoldDB" id="A0A1F5FJ51"/>
<dbReference type="Gene3D" id="2.160.20.80">
    <property type="entry name" value="E3 ubiquitin-protein ligase SopA"/>
    <property type="match status" value="1"/>
</dbReference>
<keyword evidence="1" id="KW-1133">Transmembrane helix</keyword>
<name>A0A1F5FJ51_9BACT</name>
<evidence type="ECO:0000313" key="3">
    <source>
        <dbReference type="Proteomes" id="UP000176682"/>
    </source>
</evidence>
<dbReference type="SUPFAM" id="SSF141571">
    <property type="entry name" value="Pentapeptide repeat-like"/>
    <property type="match status" value="1"/>
</dbReference>
<comment type="caution">
    <text evidence="2">The sequence shown here is derived from an EMBL/GenBank/DDBJ whole genome shotgun (WGS) entry which is preliminary data.</text>
</comment>
<dbReference type="EMBL" id="MFAM01000017">
    <property type="protein sequence ID" value="OGD79554.1"/>
    <property type="molecule type" value="Genomic_DNA"/>
</dbReference>
<sequence>MKFSSGVFTIFVVLMVGIGVAWSLNFIRMEIFTRDKGEDIGLNLSVEILGFVISTTVTIVIIDQLARNRTEIEFFNTLVTDMGGDSNEFAKRAVRLLRQHHKAYLTAGALIGLDFSGANLEGANLEAAHLEGVNLFGANLRNARLTEAYLDNGSLSFAHLEDAVIPRAHLEGADLSSARLESAVLFQAHLESADLSDAHLQAANLSAAHLEGAILRGTHLEGANLRLAHLQGASLLGTSFDSSTILPDGEHWTKETDMRRFTHPDRPGFFTPPSS</sequence>
<dbReference type="PANTHER" id="PTHR14136">
    <property type="entry name" value="BTB_POZ DOMAIN-CONTAINING PROTEIN KCTD9"/>
    <property type="match status" value="1"/>
</dbReference>
<feature type="transmembrane region" description="Helical" evidence="1">
    <location>
        <begin position="6"/>
        <end position="28"/>
    </location>
</feature>
<gene>
    <name evidence="2" type="ORF">A2368_02335</name>
</gene>
<feature type="transmembrane region" description="Helical" evidence="1">
    <location>
        <begin position="40"/>
        <end position="62"/>
    </location>
</feature>
<keyword evidence="1" id="KW-0472">Membrane</keyword>